<gene>
    <name evidence="2" type="ORF">METZ01_LOCUS260912</name>
</gene>
<dbReference type="Pfam" id="PF01844">
    <property type="entry name" value="HNH"/>
    <property type="match status" value="1"/>
</dbReference>
<protein>
    <recommendedName>
        <fullName evidence="1">HNH domain-containing protein</fullName>
    </recommendedName>
</protein>
<dbReference type="AlphaFoldDB" id="A0A382J8E9"/>
<dbReference type="InterPro" id="IPR003615">
    <property type="entry name" value="HNH_nuc"/>
</dbReference>
<accession>A0A382J8E9</accession>
<organism evidence="2">
    <name type="scientific">marine metagenome</name>
    <dbReference type="NCBI Taxonomy" id="408172"/>
    <lineage>
        <taxon>unclassified sequences</taxon>
        <taxon>metagenomes</taxon>
        <taxon>ecological metagenomes</taxon>
    </lineage>
</organism>
<feature type="domain" description="HNH" evidence="1">
    <location>
        <begin position="205"/>
        <end position="243"/>
    </location>
</feature>
<dbReference type="Gene3D" id="1.10.30.50">
    <property type="match status" value="1"/>
</dbReference>
<evidence type="ECO:0000259" key="1">
    <source>
        <dbReference type="Pfam" id="PF01844"/>
    </source>
</evidence>
<proteinExistence type="predicted"/>
<dbReference type="GO" id="GO:0003676">
    <property type="term" value="F:nucleic acid binding"/>
    <property type="evidence" value="ECO:0007669"/>
    <property type="project" value="InterPro"/>
</dbReference>
<dbReference type="InterPro" id="IPR002711">
    <property type="entry name" value="HNH"/>
</dbReference>
<dbReference type="EMBL" id="UINC01072428">
    <property type="protein sequence ID" value="SVC08058.1"/>
    <property type="molecule type" value="Genomic_DNA"/>
</dbReference>
<dbReference type="GO" id="GO:0008270">
    <property type="term" value="F:zinc ion binding"/>
    <property type="evidence" value="ECO:0007669"/>
    <property type="project" value="InterPro"/>
</dbReference>
<name>A0A382J8E9_9ZZZZ</name>
<feature type="non-terminal residue" evidence="2">
    <location>
        <position position="243"/>
    </location>
</feature>
<evidence type="ECO:0000313" key="2">
    <source>
        <dbReference type="EMBL" id="SVC08058.1"/>
    </source>
</evidence>
<reference evidence="2" key="1">
    <citation type="submission" date="2018-05" db="EMBL/GenBank/DDBJ databases">
        <authorList>
            <person name="Lanie J.A."/>
            <person name="Ng W.-L."/>
            <person name="Kazmierczak K.M."/>
            <person name="Andrzejewski T.M."/>
            <person name="Davidsen T.M."/>
            <person name="Wayne K.J."/>
            <person name="Tettelin H."/>
            <person name="Glass J.I."/>
            <person name="Rusch D."/>
            <person name="Podicherti R."/>
            <person name="Tsui H.-C.T."/>
            <person name="Winkler M.E."/>
        </authorList>
    </citation>
    <scope>NUCLEOTIDE SEQUENCE</scope>
</reference>
<dbReference type="CDD" id="cd00085">
    <property type="entry name" value="HNHc"/>
    <property type="match status" value="1"/>
</dbReference>
<dbReference type="GO" id="GO:0004519">
    <property type="term" value="F:endonuclease activity"/>
    <property type="evidence" value="ECO:0007669"/>
    <property type="project" value="InterPro"/>
</dbReference>
<sequence length="243" mass="28234">MEWTDKDYWMFIILYGRNASTYKMGLGKSLIDLGRTNSDKKIRLDELGEDLFNLYQKRLANGLPQMGQLGKKTVVESKLDELKVGRITKENAITEIAKNAKVMVLEKFHNLDQHKIPRPFFTPSDDGRYLELGDSLFNVFADNQNKELVPELDSRWSLLEFGYSNAKKAESLEVGEDLEYVRNKEQRTNLTPLRPILEGYHQNTCFYCGEELFDPIHVDHVIPYTAIKHNEIWNLVLSHEFCN</sequence>